<protein>
    <submittedName>
        <fullName evidence="2">Putative Heat shock factor binding 1</fullName>
    </submittedName>
</protein>
<comment type="caution">
    <text evidence="2">The sequence shown here is derived from an EMBL/GenBank/DDBJ whole genome shotgun (WGS) entry which is preliminary data.</text>
</comment>
<gene>
    <name evidence="2" type="ORF">Lalb_Chr15g0078581</name>
</gene>
<organism evidence="2 3">
    <name type="scientific">Lupinus albus</name>
    <name type="common">White lupine</name>
    <name type="synonym">Lupinus termis</name>
    <dbReference type="NCBI Taxonomy" id="3870"/>
    <lineage>
        <taxon>Eukaryota</taxon>
        <taxon>Viridiplantae</taxon>
        <taxon>Streptophyta</taxon>
        <taxon>Embryophyta</taxon>
        <taxon>Tracheophyta</taxon>
        <taxon>Spermatophyta</taxon>
        <taxon>Magnoliopsida</taxon>
        <taxon>eudicotyledons</taxon>
        <taxon>Gunneridae</taxon>
        <taxon>Pentapetalae</taxon>
        <taxon>rosids</taxon>
        <taxon>fabids</taxon>
        <taxon>Fabales</taxon>
        <taxon>Fabaceae</taxon>
        <taxon>Papilionoideae</taxon>
        <taxon>50 kb inversion clade</taxon>
        <taxon>genistoids sensu lato</taxon>
        <taxon>core genistoids</taxon>
        <taxon>Genisteae</taxon>
        <taxon>Lupinus</taxon>
    </lineage>
</organism>
<accession>A0A6A4PCV6</accession>
<name>A0A6A4PCV6_LUPAL</name>
<dbReference type="Gene3D" id="1.20.5.430">
    <property type="match status" value="1"/>
</dbReference>
<evidence type="ECO:0000256" key="1">
    <source>
        <dbReference type="ARBA" id="ARBA00006349"/>
    </source>
</evidence>
<dbReference type="PANTHER" id="PTHR19424:SF0">
    <property type="entry name" value="HEAT SHOCK FACTOR BINDING PROTEIN 1"/>
    <property type="match status" value="1"/>
</dbReference>
<dbReference type="GO" id="GO:0005829">
    <property type="term" value="C:cytosol"/>
    <property type="evidence" value="ECO:0007669"/>
    <property type="project" value="TreeGrafter"/>
</dbReference>
<evidence type="ECO:0000313" key="2">
    <source>
        <dbReference type="EMBL" id="KAE9598249.1"/>
    </source>
</evidence>
<keyword evidence="3" id="KW-1185">Reference proteome</keyword>
<evidence type="ECO:0000313" key="3">
    <source>
        <dbReference type="Proteomes" id="UP000447434"/>
    </source>
</evidence>
<dbReference type="GO" id="GO:0005634">
    <property type="term" value="C:nucleus"/>
    <property type="evidence" value="ECO:0007669"/>
    <property type="project" value="TreeGrafter"/>
</dbReference>
<comment type="similarity">
    <text evidence="1">Belongs to the HSBP1 family.</text>
</comment>
<proteinExistence type="inferred from homology"/>
<dbReference type="OrthoDB" id="4159489at2759"/>
<keyword evidence="2" id="KW-0346">Stress response</keyword>
<reference evidence="3" key="1">
    <citation type="journal article" date="2020" name="Nat. Commun.">
        <title>Genome sequence of the cluster root forming white lupin.</title>
        <authorList>
            <person name="Hufnagel B."/>
            <person name="Marques A."/>
            <person name="Soriano A."/>
            <person name="Marques L."/>
            <person name="Divol F."/>
            <person name="Doumas P."/>
            <person name="Sallet E."/>
            <person name="Mancinotti D."/>
            <person name="Carrere S."/>
            <person name="Marande W."/>
            <person name="Arribat S."/>
            <person name="Keller J."/>
            <person name="Huneau C."/>
            <person name="Blein T."/>
            <person name="Aime D."/>
            <person name="Laguerre M."/>
            <person name="Taylor J."/>
            <person name="Schubert V."/>
            <person name="Nelson M."/>
            <person name="Geu-Flores F."/>
            <person name="Crespi M."/>
            <person name="Gallardo-Guerrero K."/>
            <person name="Delaux P.-M."/>
            <person name="Salse J."/>
            <person name="Berges H."/>
            <person name="Guyot R."/>
            <person name="Gouzy J."/>
            <person name="Peret B."/>
        </authorList>
    </citation>
    <scope>NUCLEOTIDE SEQUENCE [LARGE SCALE GENOMIC DNA]</scope>
    <source>
        <strain evidence="3">cv. Amiga</strain>
    </source>
</reference>
<dbReference type="GO" id="GO:0070370">
    <property type="term" value="P:cellular heat acclimation"/>
    <property type="evidence" value="ECO:0007669"/>
    <property type="project" value="TreeGrafter"/>
</dbReference>
<dbReference type="Pfam" id="PF06825">
    <property type="entry name" value="HSBP1"/>
    <property type="match status" value="1"/>
</dbReference>
<dbReference type="AlphaFoldDB" id="A0A6A4PCV6"/>
<dbReference type="Proteomes" id="UP000447434">
    <property type="component" value="Chromosome 15"/>
</dbReference>
<dbReference type="PANTHER" id="PTHR19424">
    <property type="entry name" value="HEAT SHOCK FACTOR BINDING PROTEIN 1"/>
    <property type="match status" value="1"/>
</dbReference>
<dbReference type="InterPro" id="IPR009643">
    <property type="entry name" value="HS1-bd"/>
</dbReference>
<dbReference type="GO" id="GO:0003714">
    <property type="term" value="F:transcription corepressor activity"/>
    <property type="evidence" value="ECO:0007669"/>
    <property type="project" value="InterPro"/>
</dbReference>
<sequence length="46" mass="5279">MDGHDSEDPKQSTADMTTFVQNLLQQMQSRFQTMSDSIVTKNILFI</sequence>
<dbReference type="EMBL" id="WOCE01000015">
    <property type="protein sequence ID" value="KAE9598249.1"/>
    <property type="molecule type" value="Genomic_DNA"/>
</dbReference>